<accession>E5Q3E7</accession>
<dbReference type="GeneID" id="10020738"/>
<evidence type="ECO:0000313" key="1">
    <source>
        <dbReference type="EMBL" id="ADR03230.1"/>
    </source>
</evidence>
<gene>
    <name evidence="1" type="primary">rps12</name>
    <name evidence="1" type="ORF">GAND_42</name>
</gene>
<keyword evidence="1" id="KW-0689">Ribosomal protein</keyword>
<organism evidence="1">
    <name type="scientific">Gracilariopsis andersonii</name>
    <dbReference type="NCBI Taxonomy" id="172979"/>
    <lineage>
        <taxon>Eukaryota</taxon>
        <taxon>Rhodophyta</taxon>
        <taxon>Florideophyceae</taxon>
        <taxon>Rhodymeniophycidae</taxon>
        <taxon>Gracilariales</taxon>
        <taxon>Gracilariaceae</taxon>
        <taxon>Gracilariopsis</taxon>
    </lineage>
</organism>
<dbReference type="GO" id="GO:0005840">
    <property type="term" value="C:ribosome"/>
    <property type="evidence" value="ECO:0007669"/>
    <property type="project" value="UniProtKB-KW"/>
</dbReference>
<dbReference type="EMBL" id="HQ586060">
    <property type="protein sequence ID" value="ADR03230.1"/>
    <property type="molecule type" value="Genomic_DNA"/>
</dbReference>
<dbReference type="RefSeq" id="YP_004062214.1">
    <property type="nucleotide sequence ID" value="NC_014772.1"/>
</dbReference>
<keyword evidence="1" id="KW-0687">Ribonucleoprotein</keyword>
<dbReference type="InterPro" id="IPR012340">
    <property type="entry name" value="NA-bd_OB-fold"/>
</dbReference>
<protein>
    <submittedName>
        <fullName evidence="1">Ribosomal protein S12</fullName>
    </submittedName>
</protein>
<dbReference type="Gene3D" id="2.40.50.140">
    <property type="entry name" value="Nucleic acid-binding proteins"/>
    <property type="match status" value="1"/>
</dbReference>
<keyword evidence="1" id="KW-0496">Mitochondrion</keyword>
<proteinExistence type="predicted"/>
<dbReference type="AlphaFoldDB" id="E5Q3E7"/>
<geneLocation type="mitochondrion" evidence="1"/>
<sequence length="79" mass="9535">MPTINQLLKISRTKQKKKSKSIALKNCPQKKRGFVWKYLQSTLRNPIRRNEKLQKYNWAQANLLQDIFLVKDIYYKNSH</sequence>
<reference evidence="1" key="1">
    <citation type="journal article" date="2010" name="Genome Biol. Evol.">
        <title>Red algae lose key mitochondrial genes in response to becoming parasitic.</title>
        <authorList>
            <person name="Hancock L."/>
            <person name="Goff L."/>
            <person name="Lane C."/>
        </authorList>
    </citation>
    <scope>NUCLEOTIDE SEQUENCE</scope>
</reference>
<name>E5Q3E7_9FLOR</name>